<evidence type="ECO:0008006" key="4">
    <source>
        <dbReference type="Google" id="ProtNLM"/>
    </source>
</evidence>
<dbReference type="AlphaFoldDB" id="R1G552"/>
<gene>
    <name evidence="2" type="ORF">H480_20884</name>
</gene>
<name>R1G552_9PSEU</name>
<accession>R1G552</accession>
<sequence>MFALRTRPSARHRAAVAAAVAAATLVSVAPSAVAAPSTAAAAPATRLEVGSSTADESYFDFTPYFYARSALVEGTLHAVGCVRAYAATYAGPSHRLDYRSTSLKCNTTVPVKLELKADVPGGADRILVELRDDAGNLLASGWVYR</sequence>
<evidence type="ECO:0000313" key="3">
    <source>
        <dbReference type="Proteomes" id="UP000014139"/>
    </source>
</evidence>
<feature type="chain" id="PRO_5004350278" description="Lipoprotein" evidence="1">
    <location>
        <begin position="35"/>
        <end position="145"/>
    </location>
</feature>
<protein>
    <recommendedName>
        <fullName evidence="4">Lipoprotein</fullName>
    </recommendedName>
</protein>
<comment type="caution">
    <text evidence="2">The sequence shown here is derived from an EMBL/GenBank/DDBJ whole genome shotgun (WGS) entry which is preliminary data.</text>
</comment>
<organism evidence="2 3">
    <name type="scientific">Amycolatopsis vancoresmycina DSM 44592</name>
    <dbReference type="NCBI Taxonomy" id="1292037"/>
    <lineage>
        <taxon>Bacteria</taxon>
        <taxon>Bacillati</taxon>
        <taxon>Actinomycetota</taxon>
        <taxon>Actinomycetes</taxon>
        <taxon>Pseudonocardiales</taxon>
        <taxon>Pseudonocardiaceae</taxon>
        <taxon>Amycolatopsis</taxon>
    </lineage>
</organism>
<dbReference type="EMBL" id="AOUO01000298">
    <property type="protein sequence ID" value="EOD66582.1"/>
    <property type="molecule type" value="Genomic_DNA"/>
</dbReference>
<keyword evidence="3" id="KW-1185">Reference proteome</keyword>
<feature type="signal peptide" evidence="1">
    <location>
        <begin position="1"/>
        <end position="34"/>
    </location>
</feature>
<dbReference type="eggNOG" id="ENOG5032NP7">
    <property type="taxonomic scope" value="Bacteria"/>
</dbReference>
<keyword evidence="1" id="KW-0732">Signal</keyword>
<reference evidence="2 3" key="1">
    <citation type="submission" date="2013-02" db="EMBL/GenBank/DDBJ databases">
        <title>Draft genome sequence of Amycolatopsis vancoresmycina strain DSM 44592T.</title>
        <authorList>
            <person name="Kumar S."/>
            <person name="Kaur N."/>
            <person name="Kaur C."/>
            <person name="Raghava G.P.S."/>
            <person name="Mayilraj S."/>
        </authorList>
    </citation>
    <scope>NUCLEOTIDE SEQUENCE [LARGE SCALE GENOMIC DNA]</scope>
    <source>
        <strain evidence="2 3">DSM 44592</strain>
    </source>
</reference>
<evidence type="ECO:0000256" key="1">
    <source>
        <dbReference type="SAM" id="SignalP"/>
    </source>
</evidence>
<evidence type="ECO:0000313" key="2">
    <source>
        <dbReference type="EMBL" id="EOD66582.1"/>
    </source>
</evidence>
<proteinExistence type="predicted"/>
<dbReference type="Proteomes" id="UP000014139">
    <property type="component" value="Unassembled WGS sequence"/>
</dbReference>
<dbReference type="PATRIC" id="fig|1292037.4.peg.3959"/>